<organism evidence="2">
    <name type="scientific">Anguilla anguilla</name>
    <name type="common">European freshwater eel</name>
    <name type="synonym">Muraena anguilla</name>
    <dbReference type="NCBI Taxonomy" id="7936"/>
    <lineage>
        <taxon>Eukaryota</taxon>
        <taxon>Metazoa</taxon>
        <taxon>Chordata</taxon>
        <taxon>Craniata</taxon>
        <taxon>Vertebrata</taxon>
        <taxon>Euteleostomi</taxon>
        <taxon>Actinopterygii</taxon>
        <taxon>Neopterygii</taxon>
        <taxon>Teleostei</taxon>
        <taxon>Anguilliformes</taxon>
        <taxon>Anguillidae</taxon>
        <taxon>Anguilla</taxon>
    </lineage>
</organism>
<dbReference type="AlphaFoldDB" id="A0A0E9U545"/>
<accession>A0A0E9U545</accession>
<name>A0A0E9U545_ANGAN</name>
<feature type="compositionally biased region" description="Polar residues" evidence="1">
    <location>
        <begin position="22"/>
        <end position="35"/>
    </location>
</feature>
<proteinExistence type="predicted"/>
<evidence type="ECO:0000256" key="1">
    <source>
        <dbReference type="SAM" id="MobiDB-lite"/>
    </source>
</evidence>
<reference evidence="2" key="2">
    <citation type="journal article" date="2015" name="Fish Shellfish Immunol.">
        <title>Early steps in the European eel (Anguilla anguilla)-Vibrio vulnificus interaction in the gills: Role of the RtxA13 toxin.</title>
        <authorList>
            <person name="Callol A."/>
            <person name="Pajuelo D."/>
            <person name="Ebbesson L."/>
            <person name="Teles M."/>
            <person name="MacKenzie S."/>
            <person name="Amaro C."/>
        </authorList>
    </citation>
    <scope>NUCLEOTIDE SEQUENCE</scope>
</reference>
<protein>
    <submittedName>
        <fullName evidence="2">Uncharacterized protein</fullName>
    </submittedName>
</protein>
<sequence length="51" mass="5976">MHSYQFLLFLIRSSTVIFDKNNSNNHLPTQWGNKGNNKDKIVNQPHQLHSL</sequence>
<reference evidence="2" key="1">
    <citation type="submission" date="2014-11" db="EMBL/GenBank/DDBJ databases">
        <authorList>
            <person name="Amaro Gonzalez C."/>
        </authorList>
    </citation>
    <scope>NUCLEOTIDE SEQUENCE</scope>
</reference>
<feature type="region of interest" description="Disordered" evidence="1">
    <location>
        <begin position="22"/>
        <end position="51"/>
    </location>
</feature>
<dbReference type="EMBL" id="GBXM01047720">
    <property type="protein sequence ID" value="JAH60857.1"/>
    <property type="molecule type" value="Transcribed_RNA"/>
</dbReference>
<evidence type="ECO:0000313" key="2">
    <source>
        <dbReference type="EMBL" id="JAH60857.1"/>
    </source>
</evidence>